<dbReference type="GO" id="GO:0004794">
    <property type="term" value="F:threonine deaminase activity"/>
    <property type="evidence" value="ECO:0007669"/>
    <property type="project" value="UniProtKB-EC"/>
</dbReference>
<evidence type="ECO:0000256" key="10">
    <source>
        <dbReference type="ARBA" id="ARBA00022624"/>
    </source>
</evidence>
<dbReference type="SUPFAM" id="SSF53686">
    <property type="entry name" value="Tryptophan synthase beta subunit-like PLP-dependent enzymes"/>
    <property type="match status" value="1"/>
</dbReference>
<evidence type="ECO:0000256" key="11">
    <source>
        <dbReference type="ARBA" id="ARBA00022898"/>
    </source>
</evidence>
<keyword evidence="17" id="KW-1185">Reference proteome</keyword>
<evidence type="ECO:0000256" key="9">
    <source>
        <dbReference type="ARBA" id="ARBA00022533"/>
    </source>
</evidence>
<comment type="function">
    <text evidence="13">Catalyzes the anaerobic formation of alpha-ketobutyrate and ammonia from threonine in a two-step reaction. The first step involved a dehydration of threonine and a production of enamine intermediates (aminocrotonate), which tautomerizes to its imine form (iminobutyrate). Both intermediates are unstable and short-lived. The second step is the nonenzymatic hydrolysis of the enamine/imine intermediates to form 2-ketobutyrate and free ammonia. In the low water environment of the cell, the second step is accelerated by RidA.</text>
</comment>
<dbReference type="InterPro" id="IPR045865">
    <property type="entry name" value="ACT-like_dom_sf"/>
</dbReference>
<evidence type="ECO:0000256" key="1">
    <source>
        <dbReference type="ARBA" id="ARBA00001274"/>
    </source>
</evidence>
<dbReference type="Proteomes" id="UP000199337">
    <property type="component" value="Unassembled WGS sequence"/>
</dbReference>
<dbReference type="GO" id="GO:0009097">
    <property type="term" value="P:isoleucine biosynthetic process"/>
    <property type="evidence" value="ECO:0007669"/>
    <property type="project" value="UniProtKB-UniPathway"/>
</dbReference>
<dbReference type="CDD" id="cd01562">
    <property type="entry name" value="Thr-dehyd"/>
    <property type="match status" value="1"/>
</dbReference>
<dbReference type="NCBIfam" id="TIGR01127">
    <property type="entry name" value="ilvA_1Cterm"/>
    <property type="match status" value="1"/>
</dbReference>
<comment type="catalytic activity">
    <reaction evidence="1">
        <text>L-threonine = 2-oxobutanoate + NH4(+)</text>
        <dbReference type="Rhea" id="RHEA:22108"/>
        <dbReference type="ChEBI" id="CHEBI:16763"/>
        <dbReference type="ChEBI" id="CHEBI:28938"/>
        <dbReference type="ChEBI" id="CHEBI:57926"/>
        <dbReference type="EC" id="4.3.1.19"/>
    </reaction>
</comment>
<keyword evidence="9" id="KW-0021">Allosteric enzyme</keyword>
<dbReference type="InterPro" id="IPR050147">
    <property type="entry name" value="Ser/Thr_Dehydratase"/>
</dbReference>
<evidence type="ECO:0000313" key="16">
    <source>
        <dbReference type="EMBL" id="SFG99497.1"/>
    </source>
</evidence>
<name>A0A1I2WFQ5_9FIRM</name>
<dbReference type="GO" id="GO:0006565">
    <property type="term" value="P:L-serine catabolic process"/>
    <property type="evidence" value="ECO:0007669"/>
    <property type="project" value="TreeGrafter"/>
</dbReference>
<dbReference type="Pfam" id="PF00291">
    <property type="entry name" value="PALP"/>
    <property type="match status" value="1"/>
</dbReference>
<dbReference type="InterPro" id="IPR005789">
    <property type="entry name" value="Thr_deHydtase_catblc"/>
</dbReference>
<dbReference type="GO" id="GO:0030170">
    <property type="term" value="F:pyridoxal phosphate binding"/>
    <property type="evidence" value="ECO:0007669"/>
    <property type="project" value="InterPro"/>
</dbReference>
<comment type="cofactor">
    <cofactor evidence="2">
        <name>pyridoxal 5'-phosphate</name>
        <dbReference type="ChEBI" id="CHEBI:597326"/>
    </cofactor>
</comment>
<dbReference type="EMBL" id="FOOX01000013">
    <property type="protein sequence ID" value="SFG99497.1"/>
    <property type="molecule type" value="Genomic_DNA"/>
</dbReference>
<dbReference type="STRING" id="341036.SAMN05660649_03448"/>
<dbReference type="Gene3D" id="3.40.50.1100">
    <property type="match status" value="2"/>
</dbReference>
<evidence type="ECO:0000256" key="12">
    <source>
        <dbReference type="ARBA" id="ARBA00023239"/>
    </source>
</evidence>
<keyword evidence="11" id="KW-0663">Pyridoxal phosphate</keyword>
<dbReference type="AlphaFoldDB" id="A0A1I2WFQ5"/>
<dbReference type="GO" id="GO:0003941">
    <property type="term" value="F:L-serine ammonia-lyase activity"/>
    <property type="evidence" value="ECO:0007669"/>
    <property type="project" value="TreeGrafter"/>
</dbReference>
<evidence type="ECO:0000259" key="15">
    <source>
        <dbReference type="Pfam" id="PF00291"/>
    </source>
</evidence>
<comment type="pathway">
    <text evidence="4">Amino-acid degradation; L-threonine degradation via propanoate pathway; propanoate from L-threonine: step 1/4.</text>
</comment>
<comment type="similarity">
    <text evidence="5">Belongs to the serine/threonine dehydratase family.</text>
</comment>
<keyword evidence="12" id="KW-0456">Lyase</keyword>
<evidence type="ECO:0000256" key="3">
    <source>
        <dbReference type="ARBA" id="ARBA00004810"/>
    </source>
</evidence>
<dbReference type="PROSITE" id="PS00165">
    <property type="entry name" value="DEHYDRATASE_SER_THR"/>
    <property type="match status" value="1"/>
</dbReference>
<evidence type="ECO:0000256" key="6">
    <source>
        <dbReference type="ARBA" id="ARBA00011447"/>
    </source>
</evidence>
<reference evidence="17" key="1">
    <citation type="submission" date="2016-10" db="EMBL/GenBank/DDBJ databases">
        <authorList>
            <person name="Varghese N."/>
            <person name="Submissions S."/>
        </authorList>
    </citation>
    <scope>NUCLEOTIDE SEQUENCE [LARGE SCALE GENOMIC DNA]</scope>
    <source>
        <strain evidence="17">DSM 17038</strain>
    </source>
</reference>
<dbReference type="SUPFAM" id="SSF55021">
    <property type="entry name" value="ACT-like"/>
    <property type="match status" value="1"/>
</dbReference>
<dbReference type="InterPro" id="IPR044561">
    <property type="entry name" value="ACT_ThrD-II-like"/>
</dbReference>
<dbReference type="UniPathway" id="UPA00047">
    <property type="reaction ID" value="UER00054"/>
</dbReference>
<evidence type="ECO:0000256" key="4">
    <source>
        <dbReference type="ARBA" id="ARBA00004958"/>
    </source>
</evidence>
<proteinExistence type="inferred from homology"/>
<evidence type="ECO:0000256" key="8">
    <source>
        <dbReference type="ARBA" id="ARBA00022248"/>
    </source>
</evidence>
<comment type="pathway">
    <text evidence="3">Amino-acid biosynthesis; L-isoleucine biosynthesis; 2-oxobutanoate from L-threonine: step 1/1.</text>
</comment>
<comment type="subunit">
    <text evidence="6">In the native structure, TdcB is in a dimeric form, whereas in the TdcB-AMP complex, it exists in a tetrameric form (dimer of dimers).</text>
</comment>
<dbReference type="UniPathway" id="UPA00052">
    <property type="reaction ID" value="UER00507"/>
</dbReference>
<dbReference type="GO" id="GO:0070689">
    <property type="term" value="P:L-threonine catabolic process to propionate"/>
    <property type="evidence" value="ECO:0007669"/>
    <property type="project" value="UniProtKB-UniPathway"/>
</dbReference>
<keyword evidence="10" id="KW-0412">Isoleucine biosynthesis</keyword>
<dbReference type="PANTHER" id="PTHR48078">
    <property type="entry name" value="THREONINE DEHYDRATASE, MITOCHONDRIAL-RELATED"/>
    <property type="match status" value="1"/>
</dbReference>
<evidence type="ECO:0000256" key="13">
    <source>
        <dbReference type="ARBA" id="ARBA00025527"/>
    </source>
</evidence>
<keyword evidence="10" id="KW-0028">Amino-acid biosynthesis</keyword>
<dbReference type="InterPro" id="IPR036052">
    <property type="entry name" value="TrpB-like_PALP_sf"/>
</dbReference>
<evidence type="ECO:0000313" key="17">
    <source>
        <dbReference type="Proteomes" id="UP000199337"/>
    </source>
</evidence>
<gene>
    <name evidence="16" type="ORF">SAMN05660649_03448</name>
</gene>
<keyword evidence="10" id="KW-0100">Branched-chain amino acid biosynthesis</keyword>
<evidence type="ECO:0000256" key="5">
    <source>
        <dbReference type="ARBA" id="ARBA00010869"/>
    </source>
</evidence>
<sequence length="406" mass="43722">MSLTIAEIKEAAGVLKGVIYTTPVDYSRTFSGLTGSNVYFKTENVQKTGSFKIRGAYYKISRLAKEQWDKGVITASAGNHGQGVAYAAAKAGINATVVMPANAPIAKVEATRDYGAVTVLAGKGYDDAYARAMELQNQTGAIFVHGFDDPDIIAGQGTVGLEILEQLPETDAIVVPVGGGGLIAGVALAVKSLRPEVKIIGVQSEAAPAMFLSHQSKCWQEMHGQVCTLADGIAVRRPGRLNFDLLCRYVDEMVTVEDEEIARAITMLLERSKMVVEGAGAVGLAALLQQRIVMPGKNVVVVLSGGNIDINAVSILIERGLLRSGRRVYLRAIVDDRPGTLQNLLEAIADLQANIISVSHDRVDPRVPLKKAEVKLLLETRNDLHIMEITNLLKEKGYKIISEKNF</sequence>
<dbReference type="FunFam" id="3.40.50.1100:FF:000007">
    <property type="entry name" value="L-threonine dehydratase catabolic TdcB"/>
    <property type="match status" value="1"/>
</dbReference>
<dbReference type="PANTHER" id="PTHR48078:SF6">
    <property type="entry name" value="L-THREONINE DEHYDRATASE CATABOLIC TDCB"/>
    <property type="match status" value="1"/>
</dbReference>
<protein>
    <recommendedName>
        <fullName evidence="8">L-threonine dehydratase catabolic TdcB</fullName>
        <ecNumber evidence="7">4.3.1.19</ecNumber>
    </recommendedName>
    <alternativeName>
        <fullName evidence="14">Threonine deaminase</fullName>
    </alternativeName>
</protein>
<organism evidence="16 17">
    <name type="scientific">Desulfotruncus arcticus DSM 17038</name>
    <dbReference type="NCBI Taxonomy" id="1121424"/>
    <lineage>
        <taxon>Bacteria</taxon>
        <taxon>Bacillati</taxon>
        <taxon>Bacillota</taxon>
        <taxon>Clostridia</taxon>
        <taxon>Eubacteriales</taxon>
        <taxon>Desulfallaceae</taxon>
        <taxon>Desulfotruncus</taxon>
    </lineage>
</organism>
<accession>A0A1I2WFQ5</accession>
<feature type="domain" description="Tryptophan synthase beta chain-like PALP" evidence="15">
    <location>
        <begin position="18"/>
        <end position="305"/>
    </location>
</feature>
<dbReference type="EC" id="4.3.1.19" evidence="7"/>
<evidence type="ECO:0000256" key="14">
    <source>
        <dbReference type="ARBA" id="ARBA00031427"/>
    </source>
</evidence>
<evidence type="ECO:0000256" key="7">
    <source>
        <dbReference type="ARBA" id="ARBA00012096"/>
    </source>
</evidence>
<evidence type="ECO:0000256" key="2">
    <source>
        <dbReference type="ARBA" id="ARBA00001933"/>
    </source>
</evidence>
<dbReference type="InterPro" id="IPR001926">
    <property type="entry name" value="TrpB-like_PALP"/>
</dbReference>
<dbReference type="CDD" id="cd04886">
    <property type="entry name" value="ACT_ThrD-II-like"/>
    <property type="match status" value="1"/>
</dbReference>
<dbReference type="InterPro" id="IPR000634">
    <property type="entry name" value="Ser/Thr_deHydtase_PyrdxlP-BS"/>
</dbReference>